<dbReference type="EMBL" id="JAWRVE010000153">
    <property type="protein sequence ID" value="KAL1853111.1"/>
    <property type="molecule type" value="Genomic_DNA"/>
</dbReference>
<feature type="region of interest" description="Disordered" evidence="1">
    <location>
        <begin position="454"/>
        <end position="499"/>
    </location>
</feature>
<evidence type="ECO:0000256" key="1">
    <source>
        <dbReference type="SAM" id="MobiDB-lite"/>
    </source>
</evidence>
<protein>
    <recommendedName>
        <fullName evidence="2">F-box domain-containing protein</fullName>
    </recommendedName>
</protein>
<sequence length="865" mass="93778">MSLSKLPYEIISLIVQELDLDDVFHLGLLRRFHYLIQEDRSHAPATPEAQEAKSTHKYASALRRLYKRRHAIRTAAPFTAAIVAVAESWIYVNGTLCHMSERTLRVLDLHRSSGEETIIDVRALLDEAVAASRGARKYKFQILHYAEGIVSCLYTHCRPVVESWLVVFNVKERTLLTTLSLDTTYKIFVRNDRNYLYFGTHSEFGDDGFRRWVLMGYDIQRDRWFDQKVHLLDMVGSDIGQSIAFEVIDGKFYGLSNQTSFEVDEVDWTSHYHCFRFPVKAPKPKTTERSVKDKMWRRQHAEGPIDDRWSFIRILRDERDPRQLQVLESRKEWLAGNPGRRNYYTTRLVFPDTANDSDDDEDGNSSSSSSSTDDDEEPHPHNVGGGIIINPATESAQGSSGPHITFNSPHLNPPRPRCPFNTHAGDDASTALMFTLSKCFIRSYHPSSQTFLDLVDDPLPPSGGASGDGDNIDDNVSDGNENGGGGRQHPRLRLRAGSRRLRPASAILADPVARDESQPHGRRAARLYEDDAANTITFWPPAQLSSSSPGDAHAQALLLDELHRVVNPPAHEGAVRGAWDERSLVYSTGGGGPGGGGGSGAMQALVFVSFDPGVRLPGLKAWGDECARRDSGYGSGVGEEMGEEMGGSHEGPGHWATGHAGEEASCEVGADKGKGKQVPASPQPLDEDVDDAVSSTSSPIQSVGYCPGWTPEASAFDDWGAELTSTADDRCKGKGKGEVAIGAPGSASASAASCDVDGDGGDAVGPLGVGAGQSFSSSTAGQSSFFSSFDSAPDDGVPGASGASGTSSSQYRQPCEAATAPKNHVPSCKWAHTETAMWRGIGFGFNDMPDFTSPRLRRGGESSAV</sequence>
<dbReference type="CDD" id="cd09917">
    <property type="entry name" value="F-box_SF"/>
    <property type="match status" value="1"/>
</dbReference>
<feature type="domain" description="F-box" evidence="2">
    <location>
        <begin position="1"/>
        <end position="31"/>
    </location>
</feature>
<dbReference type="InterPro" id="IPR001810">
    <property type="entry name" value="F-box_dom"/>
</dbReference>
<dbReference type="InterPro" id="IPR038946">
    <property type="entry name" value="FBXO47"/>
</dbReference>
<feature type="compositionally biased region" description="Gly residues" evidence="1">
    <location>
        <begin position="633"/>
        <end position="650"/>
    </location>
</feature>
<feature type="region of interest" description="Disordered" evidence="1">
    <location>
        <begin position="786"/>
        <end position="817"/>
    </location>
</feature>
<organism evidence="3 4">
    <name type="scientific">Diaporthe australafricana</name>
    <dbReference type="NCBI Taxonomy" id="127596"/>
    <lineage>
        <taxon>Eukaryota</taxon>
        <taxon>Fungi</taxon>
        <taxon>Dikarya</taxon>
        <taxon>Ascomycota</taxon>
        <taxon>Pezizomycotina</taxon>
        <taxon>Sordariomycetes</taxon>
        <taxon>Sordariomycetidae</taxon>
        <taxon>Diaporthales</taxon>
        <taxon>Diaporthaceae</taxon>
        <taxon>Diaporthe</taxon>
    </lineage>
</organism>
<keyword evidence="4" id="KW-1185">Reference proteome</keyword>
<feature type="region of interest" description="Disordered" evidence="1">
    <location>
        <begin position="633"/>
        <end position="705"/>
    </location>
</feature>
<gene>
    <name evidence="3" type="ORF">Daus18300_011939</name>
</gene>
<proteinExistence type="predicted"/>
<dbReference type="PROSITE" id="PS50181">
    <property type="entry name" value="FBOX"/>
    <property type="match status" value="1"/>
</dbReference>
<evidence type="ECO:0000259" key="2">
    <source>
        <dbReference type="PROSITE" id="PS50181"/>
    </source>
</evidence>
<evidence type="ECO:0000313" key="3">
    <source>
        <dbReference type="EMBL" id="KAL1853111.1"/>
    </source>
</evidence>
<dbReference type="PANTHER" id="PTHR34098">
    <property type="entry name" value="F-BOX ONLY PROTEIN 47"/>
    <property type="match status" value="1"/>
</dbReference>
<feature type="region of interest" description="Disordered" evidence="1">
    <location>
        <begin position="351"/>
        <end position="422"/>
    </location>
</feature>
<dbReference type="Proteomes" id="UP001583177">
    <property type="component" value="Unassembled WGS sequence"/>
</dbReference>
<feature type="compositionally biased region" description="Basic residues" evidence="1">
    <location>
        <begin position="488"/>
        <end position="499"/>
    </location>
</feature>
<name>A0ABR3W4Q5_9PEZI</name>
<accession>A0ABR3W4Q5</accession>
<evidence type="ECO:0000313" key="4">
    <source>
        <dbReference type="Proteomes" id="UP001583177"/>
    </source>
</evidence>
<dbReference type="PANTHER" id="PTHR34098:SF1">
    <property type="entry name" value="F-BOX ONLY PROTEIN 47"/>
    <property type="match status" value="1"/>
</dbReference>
<feature type="compositionally biased region" description="Low complexity" evidence="1">
    <location>
        <begin position="800"/>
        <end position="809"/>
    </location>
</feature>
<comment type="caution">
    <text evidence="3">The sequence shown here is derived from an EMBL/GenBank/DDBJ whole genome shotgun (WGS) entry which is preliminary data.</text>
</comment>
<reference evidence="3 4" key="1">
    <citation type="journal article" date="2024" name="IMA Fungus">
        <title>IMA Genome - F19 : A genome assembly and annotation guide to empower mycologists, including annotated draft genome sequences of Ceratocystis pirilliformis, Diaporthe australafricana, Fusarium ophioides, Paecilomyces lecythidis, and Sporothrix stenoceras.</title>
        <authorList>
            <person name="Aylward J."/>
            <person name="Wilson A.M."/>
            <person name="Visagie C.M."/>
            <person name="Spraker J."/>
            <person name="Barnes I."/>
            <person name="Buitendag C."/>
            <person name="Ceriani C."/>
            <person name="Del Mar Angel L."/>
            <person name="du Plessis D."/>
            <person name="Fuchs T."/>
            <person name="Gasser K."/>
            <person name="Kramer D."/>
            <person name="Li W."/>
            <person name="Munsamy K."/>
            <person name="Piso A."/>
            <person name="Price J.L."/>
            <person name="Sonnekus B."/>
            <person name="Thomas C."/>
            <person name="van der Nest A."/>
            <person name="van Dijk A."/>
            <person name="van Heerden A."/>
            <person name="van Vuuren N."/>
            <person name="Yilmaz N."/>
            <person name="Duong T.A."/>
            <person name="van der Merwe N.A."/>
            <person name="Wingfield M.J."/>
            <person name="Wingfield B.D."/>
        </authorList>
    </citation>
    <scope>NUCLEOTIDE SEQUENCE [LARGE SCALE GENOMIC DNA]</scope>
    <source>
        <strain evidence="3 4">CMW 18300</strain>
    </source>
</reference>
<feature type="compositionally biased region" description="Polar residues" evidence="1">
    <location>
        <begin position="392"/>
        <end position="410"/>
    </location>
</feature>